<dbReference type="Proteomes" id="UP000008144">
    <property type="component" value="Chromosome 8"/>
</dbReference>
<name>H2XV02_CIOIN</name>
<evidence type="ECO:0000256" key="1">
    <source>
        <dbReference type="SAM" id="MobiDB-lite"/>
    </source>
</evidence>
<gene>
    <name evidence="3" type="primary">LOC100184939</name>
</gene>
<organism evidence="3 4">
    <name type="scientific">Ciona intestinalis</name>
    <name type="common">Transparent sea squirt</name>
    <name type="synonym">Ascidia intestinalis</name>
    <dbReference type="NCBI Taxonomy" id="7719"/>
    <lineage>
        <taxon>Eukaryota</taxon>
        <taxon>Metazoa</taxon>
        <taxon>Chordata</taxon>
        <taxon>Tunicata</taxon>
        <taxon>Ascidiacea</taxon>
        <taxon>Phlebobranchia</taxon>
        <taxon>Cionidae</taxon>
        <taxon>Ciona</taxon>
    </lineage>
</organism>
<dbReference type="OMA" id="MIAHHFI"/>
<accession>H2XV02</accession>
<feature type="transmembrane region" description="Helical" evidence="2">
    <location>
        <begin position="23"/>
        <end position="43"/>
    </location>
</feature>
<keyword evidence="4" id="KW-1185">Reference proteome</keyword>
<reference evidence="3" key="4">
    <citation type="submission" date="2025-09" db="UniProtKB">
        <authorList>
            <consortium name="Ensembl"/>
        </authorList>
    </citation>
    <scope>IDENTIFICATION</scope>
</reference>
<protein>
    <submittedName>
        <fullName evidence="3">Uncharacterized LOC100184939</fullName>
    </submittedName>
</protein>
<keyword evidence="2" id="KW-0812">Transmembrane</keyword>
<dbReference type="InParanoid" id="H2XV02"/>
<feature type="region of interest" description="Disordered" evidence="1">
    <location>
        <begin position="116"/>
        <end position="139"/>
    </location>
</feature>
<dbReference type="AlphaFoldDB" id="H2XV02"/>
<reference evidence="3" key="3">
    <citation type="submission" date="2025-08" db="UniProtKB">
        <authorList>
            <consortium name="Ensembl"/>
        </authorList>
    </citation>
    <scope>IDENTIFICATION</scope>
</reference>
<evidence type="ECO:0000313" key="4">
    <source>
        <dbReference type="Proteomes" id="UP000008144"/>
    </source>
</evidence>
<evidence type="ECO:0000256" key="2">
    <source>
        <dbReference type="SAM" id="Phobius"/>
    </source>
</evidence>
<sequence length="139" mass="15563">MDRDLSQQLVKDHLSNGTGQETWLIPFGVTVALALGVIVVMILHHFVKQYRRNPETDEERSHQGYKEATTDSDEGIAFTAVRDETDSRNTVPVQIVGSQEHNSRLVVESRRVEVHSGWSAPPPDYSNVPNLLNMPSSNL</sequence>
<dbReference type="Ensembl" id="ENSCINT00000036708.1">
    <property type="protein sequence ID" value="ENSCINP00000033486.1"/>
    <property type="gene ID" value="ENSCING00000024737.1"/>
</dbReference>
<dbReference type="RefSeq" id="XP_026691157.1">
    <property type="nucleotide sequence ID" value="XM_026835356.1"/>
</dbReference>
<dbReference type="EMBL" id="EAAA01002635">
    <property type="status" value="NOT_ANNOTATED_CDS"/>
    <property type="molecule type" value="Genomic_DNA"/>
</dbReference>
<proteinExistence type="predicted"/>
<dbReference type="KEGG" id="cin:100184939"/>
<feature type="compositionally biased region" description="Basic and acidic residues" evidence="1">
    <location>
        <begin position="52"/>
        <end position="69"/>
    </location>
</feature>
<reference evidence="3" key="2">
    <citation type="journal article" date="2008" name="Genome Biol.">
        <title>Improved genome assembly and evidence-based global gene model set for the chordate Ciona intestinalis: new insight into intron and operon populations.</title>
        <authorList>
            <person name="Satou Y."/>
            <person name="Mineta K."/>
            <person name="Ogasawara M."/>
            <person name="Sasakura Y."/>
            <person name="Shoguchi E."/>
            <person name="Ueno K."/>
            <person name="Yamada L."/>
            <person name="Matsumoto J."/>
            <person name="Wasserscheid J."/>
            <person name="Dewar K."/>
            <person name="Wiley G.B."/>
            <person name="Macmil S.L."/>
            <person name="Roe B.A."/>
            <person name="Zeller R.W."/>
            <person name="Hastings K.E."/>
            <person name="Lemaire P."/>
            <person name="Lindquist E."/>
            <person name="Endo T."/>
            <person name="Hotta K."/>
            <person name="Inaba K."/>
        </authorList>
    </citation>
    <scope>NUCLEOTIDE SEQUENCE [LARGE SCALE GENOMIC DNA]</scope>
    <source>
        <strain evidence="3">wild type</strain>
    </source>
</reference>
<keyword evidence="2" id="KW-1133">Transmembrane helix</keyword>
<reference evidence="4" key="1">
    <citation type="journal article" date="2002" name="Science">
        <title>The draft genome of Ciona intestinalis: insights into chordate and vertebrate origins.</title>
        <authorList>
            <person name="Dehal P."/>
            <person name="Satou Y."/>
            <person name="Campbell R.K."/>
            <person name="Chapman J."/>
            <person name="Degnan B."/>
            <person name="De Tomaso A."/>
            <person name="Davidson B."/>
            <person name="Di Gregorio A."/>
            <person name="Gelpke M."/>
            <person name="Goodstein D.M."/>
            <person name="Harafuji N."/>
            <person name="Hastings K.E."/>
            <person name="Ho I."/>
            <person name="Hotta K."/>
            <person name="Huang W."/>
            <person name="Kawashima T."/>
            <person name="Lemaire P."/>
            <person name="Martinez D."/>
            <person name="Meinertzhagen I.A."/>
            <person name="Necula S."/>
            <person name="Nonaka M."/>
            <person name="Putnam N."/>
            <person name="Rash S."/>
            <person name="Saiga H."/>
            <person name="Satake M."/>
            <person name="Terry A."/>
            <person name="Yamada L."/>
            <person name="Wang H.G."/>
            <person name="Awazu S."/>
            <person name="Azumi K."/>
            <person name="Boore J."/>
            <person name="Branno M."/>
            <person name="Chin-Bow S."/>
            <person name="DeSantis R."/>
            <person name="Doyle S."/>
            <person name="Francino P."/>
            <person name="Keys D.N."/>
            <person name="Haga S."/>
            <person name="Hayashi H."/>
            <person name="Hino K."/>
            <person name="Imai K.S."/>
            <person name="Inaba K."/>
            <person name="Kano S."/>
            <person name="Kobayashi K."/>
            <person name="Kobayashi M."/>
            <person name="Lee B.I."/>
            <person name="Makabe K.W."/>
            <person name="Manohar C."/>
            <person name="Matassi G."/>
            <person name="Medina M."/>
            <person name="Mochizuki Y."/>
            <person name="Mount S."/>
            <person name="Morishita T."/>
            <person name="Miura S."/>
            <person name="Nakayama A."/>
            <person name="Nishizaka S."/>
            <person name="Nomoto H."/>
            <person name="Ohta F."/>
            <person name="Oishi K."/>
            <person name="Rigoutsos I."/>
            <person name="Sano M."/>
            <person name="Sasaki A."/>
            <person name="Sasakura Y."/>
            <person name="Shoguchi E."/>
            <person name="Shin-i T."/>
            <person name="Spagnuolo A."/>
            <person name="Stainier D."/>
            <person name="Suzuki M.M."/>
            <person name="Tassy O."/>
            <person name="Takatori N."/>
            <person name="Tokuoka M."/>
            <person name="Yagi K."/>
            <person name="Yoshizaki F."/>
            <person name="Wada S."/>
            <person name="Zhang C."/>
            <person name="Hyatt P.D."/>
            <person name="Larimer F."/>
            <person name="Detter C."/>
            <person name="Doggett N."/>
            <person name="Glavina T."/>
            <person name="Hawkins T."/>
            <person name="Richardson P."/>
            <person name="Lucas S."/>
            <person name="Kohara Y."/>
            <person name="Levine M."/>
            <person name="Satoh N."/>
            <person name="Rokhsar D.S."/>
        </authorList>
    </citation>
    <scope>NUCLEOTIDE SEQUENCE [LARGE SCALE GENOMIC DNA]</scope>
</reference>
<dbReference type="GeneTree" id="ENSGT00660000097347"/>
<evidence type="ECO:0000313" key="3">
    <source>
        <dbReference type="Ensembl" id="ENSCINP00000033486.1"/>
    </source>
</evidence>
<dbReference type="GeneID" id="100184939"/>
<dbReference type="HOGENOM" id="CLU_1844401_0_0_1"/>
<keyword evidence="2" id="KW-0472">Membrane</keyword>
<feature type="region of interest" description="Disordered" evidence="1">
    <location>
        <begin position="51"/>
        <end position="75"/>
    </location>
</feature>
<feature type="compositionally biased region" description="Polar residues" evidence="1">
    <location>
        <begin position="127"/>
        <end position="139"/>
    </location>
</feature>